<comment type="cofactor">
    <cofactor evidence="1">
        <name>Zn(2+)</name>
        <dbReference type="ChEBI" id="CHEBI:29105"/>
    </cofactor>
</comment>
<dbReference type="GO" id="GO:0006508">
    <property type="term" value="P:proteolysis"/>
    <property type="evidence" value="ECO:0007669"/>
    <property type="project" value="UniProtKB-KW"/>
</dbReference>
<evidence type="ECO:0000256" key="4">
    <source>
        <dbReference type="ARBA" id="ARBA00022670"/>
    </source>
</evidence>
<evidence type="ECO:0000256" key="9">
    <source>
        <dbReference type="ARBA" id="ARBA00022989"/>
    </source>
</evidence>
<proteinExistence type="inferred from homology"/>
<evidence type="ECO:0000256" key="7">
    <source>
        <dbReference type="ARBA" id="ARBA00022801"/>
    </source>
</evidence>
<feature type="transmembrane region" description="Helical" evidence="12">
    <location>
        <begin position="12"/>
        <end position="32"/>
    </location>
</feature>
<keyword evidence="8" id="KW-0862">Zinc</keyword>
<feature type="domain" description="Peptidase M50" evidence="13">
    <location>
        <begin position="47"/>
        <end position="206"/>
    </location>
</feature>
<dbReference type="GO" id="GO:0046872">
    <property type="term" value="F:metal ion binding"/>
    <property type="evidence" value="ECO:0007669"/>
    <property type="project" value="UniProtKB-KW"/>
</dbReference>
<dbReference type="GO" id="GO:0008237">
    <property type="term" value="F:metallopeptidase activity"/>
    <property type="evidence" value="ECO:0007669"/>
    <property type="project" value="UniProtKB-KW"/>
</dbReference>
<keyword evidence="7" id="KW-0378">Hydrolase</keyword>
<evidence type="ECO:0000256" key="6">
    <source>
        <dbReference type="ARBA" id="ARBA00022723"/>
    </source>
</evidence>
<dbReference type="PANTHER" id="PTHR39188">
    <property type="entry name" value="MEMBRANE-ASSOCIATED ZINC METALLOPROTEASE M50B"/>
    <property type="match status" value="1"/>
</dbReference>
<keyword evidence="11 12" id="KW-0472">Membrane</keyword>
<evidence type="ECO:0000256" key="1">
    <source>
        <dbReference type="ARBA" id="ARBA00001947"/>
    </source>
</evidence>
<feature type="transmembrane region" description="Helical" evidence="12">
    <location>
        <begin position="98"/>
        <end position="123"/>
    </location>
</feature>
<comment type="similarity">
    <text evidence="3">Belongs to the peptidase M50B family.</text>
</comment>
<evidence type="ECO:0000256" key="10">
    <source>
        <dbReference type="ARBA" id="ARBA00023049"/>
    </source>
</evidence>
<dbReference type="Pfam" id="PF02163">
    <property type="entry name" value="Peptidase_M50"/>
    <property type="match status" value="1"/>
</dbReference>
<keyword evidence="4 14" id="KW-0645">Protease</keyword>
<keyword evidence="9 12" id="KW-1133">Transmembrane helix</keyword>
<accession>A0AAU7CAM4</accession>
<dbReference type="PANTHER" id="PTHR39188:SF3">
    <property type="entry name" value="STAGE IV SPORULATION PROTEIN FB"/>
    <property type="match status" value="1"/>
</dbReference>
<name>A0AAU7CAM4_9BACT</name>
<evidence type="ECO:0000256" key="11">
    <source>
        <dbReference type="ARBA" id="ARBA00023136"/>
    </source>
</evidence>
<dbReference type="InterPro" id="IPR008915">
    <property type="entry name" value="Peptidase_M50"/>
</dbReference>
<organism evidence="14">
    <name type="scientific">Singulisphaera sp. Ch08</name>
    <dbReference type="NCBI Taxonomy" id="3120278"/>
    <lineage>
        <taxon>Bacteria</taxon>
        <taxon>Pseudomonadati</taxon>
        <taxon>Planctomycetota</taxon>
        <taxon>Planctomycetia</taxon>
        <taxon>Isosphaerales</taxon>
        <taxon>Isosphaeraceae</taxon>
        <taxon>Singulisphaera</taxon>
    </lineage>
</organism>
<evidence type="ECO:0000256" key="2">
    <source>
        <dbReference type="ARBA" id="ARBA00004141"/>
    </source>
</evidence>
<comment type="subcellular location">
    <subcellularLocation>
        <location evidence="2">Membrane</location>
        <topology evidence="2">Multi-pass membrane protein</topology>
    </subcellularLocation>
</comment>
<dbReference type="GO" id="GO:0016020">
    <property type="term" value="C:membrane"/>
    <property type="evidence" value="ECO:0007669"/>
    <property type="project" value="UniProtKB-SubCell"/>
</dbReference>
<feature type="transmembrane region" description="Helical" evidence="12">
    <location>
        <begin position="160"/>
        <end position="182"/>
    </location>
</feature>
<evidence type="ECO:0000256" key="12">
    <source>
        <dbReference type="SAM" id="Phobius"/>
    </source>
</evidence>
<gene>
    <name evidence="14" type="ORF">V5E97_29960</name>
</gene>
<keyword evidence="6" id="KW-0479">Metal-binding</keyword>
<protein>
    <submittedName>
        <fullName evidence="14">Site-2 protease family protein</fullName>
    </submittedName>
</protein>
<reference evidence="14" key="1">
    <citation type="submission" date="2024-05" db="EMBL/GenBank/DDBJ databases">
        <title>Planctomycetes of the genus Singulisphaera possess chitinolytic capabilities.</title>
        <authorList>
            <person name="Ivanova A."/>
        </authorList>
    </citation>
    <scope>NUCLEOTIDE SEQUENCE</scope>
    <source>
        <strain evidence="14">Ch08T</strain>
    </source>
</reference>
<dbReference type="RefSeq" id="WP_406695268.1">
    <property type="nucleotide sequence ID" value="NZ_CP155447.1"/>
</dbReference>
<evidence type="ECO:0000259" key="13">
    <source>
        <dbReference type="Pfam" id="PF02163"/>
    </source>
</evidence>
<evidence type="ECO:0000256" key="3">
    <source>
        <dbReference type="ARBA" id="ARBA00007931"/>
    </source>
</evidence>
<evidence type="ECO:0000256" key="5">
    <source>
        <dbReference type="ARBA" id="ARBA00022692"/>
    </source>
</evidence>
<dbReference type="AlphaFoldDB" id="A0AAU7CAM4"/>
<evidence type="ECO:0000313" key="14">
    <source>
        <dbReference type="EMBL" id="XBH02527.1"/>
    </source>
</evidence>
<feature type="transmembrane region" description="Helical" evidence="12">
    <location>
        <begin position="203"/>
        <end position="222"/>
    </location>
</feature>
<evidence type="ECO:0000256" key="8">
    <source>
        <dbReference type="ARBA" id="ARBA00022833"/>
    </source>
</evidence>
<feature type="transmembrane region" description="Helical" evidence="12">
    <location>
        <begin position="44"/>
        <end position="62"/>
    </location>
</feature>
<sequence length="263" mass="29474">MLGVAAPTPYDLRFRLLGIPVRVHPLFWLVMAVLSGGENHLPKVLIFIGCAFLSILVHEYGHGLVSRFYGYPPAEIVLFWMGGYCACDLGRQRPSQRLAVLAAGPGSGFLLLGVVFLVGQLFFGISFSDDLELIRTMLGLSSGRNLSMAYFMLPETVRSIFWVLTAINLMWGLLNLLPILPLDGGRITEILLTMFSPRQGMRWAHVVSLLTAGVLALVFFRWNQTGAGIWFAYFAFQNYQVLQTLHQAAKYGLIEDDADWWKR</sequence>
<dbReference type="EMBL" id="CP155447">
    <property type="protein sequence ID" value="XBH02527.1"/>
    <property type="molecule type" value="Genomic_DNA"/>
</dbReference>
<keyword evidence="5 12" id="KW-0812">Transmembrane</keyword>
<keyword evidence="10" id="KW-0482">Metalloprotease</keyword>